<gene>
    <name evidence="4" type="ORF">ElyMa_005135900</name>
</gene>
<dbReference type="AlphaFoldDB" id="A0AAV4JPB3"/>
<dbReference type="InterPro" id="IPR052904">
    <property type="entry name" value="Acyl-CoA_dehydrogenase-like"/>
</dbReference>
<reference evidence="4 5" key="1">
    <citation type="journal article" date="2021" name="Elife">
        <title>Chloroplast acquisition without the gene transfer in kleptoplastic sea slugs, Plakobranchus ocellatus.</title>
        <authorList>
            <person name="Maeda T."/>
            <person name="Takahashi S."/>
            <person name="Yoshida T."/>
            <person name="Shimamura S."/>
            <person name="Takaki Y."/>
            <person name="Nagai Y."/>
            <person name="Toyoda A."/>
            <person name="Suzuki Y."/>
            <person name="Arimoto A."/>
            <person name="Ishii H."/>
            <person name="Satoh N."/>
            <person name="Nishiyama T."/>
            <person name="Hasebe M."/>
            <person name="Maruyama T."/>
            <person name="Minagawa J."/>
            <person name="Obokata J."/>
            <person name="Shigenobu S."/>
        </authorList>
    </citation>
    <scope>NUCLEOTIDE SEQUENCE [LARGE SCALE GENOMIC DNA]</scope>
</reference>
<dbReference type="GO" id="GO:0003995">
    <property type="term" value="F:acyl-CoA dehydrogenase activity"/>
    <property type="evidence" value="ECO:0007669"/>
    <property type="project" value="TreeGrafter"/>
</dbReference>
<dbReference type="SUPFAM" id="SSF56645">
    <property type="entry name" value="Acyl-CoA dehydrogenase NM domain-like"/>
    <property type="match status" value="1"/>
</dbReference>
<organism evidence="4 5">
    <name type="scientific">Elysia marginata</name>
    <dbReference type="NCBI Taxonomy" id="1093978"/>
    <lineage>
        <taxon>Eukaryota</taxon>
        <taxon>Metazoa</taxon>
        <taxon>Spiralia</taxon>
        <taxon>Lophotrochozoa</taxon>
        <taxon>Mollusca</taxon>
        <taxon>Gastropoda</taxon>
        <taxon>Heterobranchia</taxon>
        <taxon>Euthyneura</taxon>
        <taxon>Panpulmonata</taxon>
        <taxon>Sacoglossa</taxon>
        <taxon>Placobranchoidea</taxon>
        <taxon>Plakobranchidae</taxon>
        <taxon>Elysia</taxon>
    </lineage>
</organism>
<name>A0AAV4JPB3_9GAST</name>
<dbReference type="EMBL" id="BMAT01010274">
    <property type="protein sequence ID" value="GFS23543.1"/>
    <property type="molecule type" value="Genomic_DNA"/>
</dbReference>
<dbReference type="InterPro" id="IPR009100">
    <property type="entry name" value="AcylCoA_DH/oxidase_NM_dom_sf"/>
</dbReference>
<keyword evidence="5" id="KW-1185">Reference proteome</keyword>
<dbReference type="PANTHER" id="PTHR42707:SF2">
    <property type="entry name" value="ACD11 DEHYDROGENASE"/>
    <property type="match status" value="1"/>
</dbReference>
<dbReference type="InterPro" id="IPR006091">
    <property type="entry name" value="Acyl-CoA_Oxase/DH_mid-dom"/>
</dbReference>
<dbReference type="Pfam" id="PF02770">
    <property type="entry name" value="Acyl-CoA_dh_M"/>
    <property type="match status" value="1"/>
</dbReference>
<evidence type="ECO:0000313" key="5">
    <source>
        <dbReference type="Proteomes" id="UP000762676"/>
    </source>
</evidence>
<dbReference type="PANTHER" id="PTHR42707">
    <property type="entry name" value="ACYL-COA DEHYDROGENASE"/>
    <property type="match status" value="1"/>
</dbReference>
<dbReference type="Proteomes" id="UP000762676">
    <property type="component" value="Unassembled WGS sequence"/>
</dbReference>
<proteinExistence type="predicted"/>
<dbReference type="Pfam" id="PF18158">
    <property type="entry name" value="AidB_N"/>
    <property type="match status" value="1"/>
</dbReference>
<evidence type="ECO:0000259" key="2">
    <source>
        <dbReference type="Pfam" id="PF02770"/>
    </source>
</evidence>
<accession>A0AAV4JPB3</accession>
<dbReference type="Gene3D" id="2.40.110.20">
    <property type="match status" value="1"/>
</dbReference>
<feature type="region of interest" description="Disordered" evidence="1">
    <location>
        <begin position="48"/>
        <end position="70"/>
    </location>
</feature>
<comment type="caution">
    <text evidence="4">The sequence shown here is derived from an EMBL/GenBank/DDBJ whole genome shotgun (WGS) entry which is preliminary data.</text>
</comment>
<feature type="domain" description="Acyl-CoA oxidase/dehydrogenase middle" evidence="2">
    <location>
        <begin position="251"/>
        <end position="351"/>
    </location>
</feature>
<protein>
    <submittedName>
        <fullName evidence="4">Novel acyl-CoA-dehydrogenase protein</fullName>
    </submittedName>
</protein>
<dbReference type="InterPro" id="IPR041504">
    <property type="entry name" value="AidB_N"/>
</dbReference>
<feature type="compositionally biased region" description="Polar residues" evidence="1">
    <location>
        <begin position="48"/>
        <end position="61"/>
    </location>
</feature>
<sequence length="399" mass="44855">MFLTWKRSITTVTCLQAHAKAVLSTVRARDSAAPFGLGYWQNRKYSNSLQQQNEASNTESTPEAHPTNIPSVPFAHARLGPFFQEEPQLKNQFSQDAFLQGYLQQHVPTKHLQKMRERLENLGERVANDIYQLSKRMESEPPRLEQINAWGKRVDNLITSTAWQDMKSIAAQEGLVASGYEREFDEWSRLFQMTQFYLFEPSGGLYGCPLAMTNGAARTVELLRDTHPWLFAHTFPHLTSRDPDQFWTSGQWMTEKKGGSDVAGGTETVAVEQADGSHKLYGYKWFSSATDADMTLTLARLVDGQGNVVKGTRGLSLFYLDVKGQRSNIQIMKLKNKLGTRQLPTAEILMDGAIAYKISEEGRGVSAMSQMLTLTRIHTAIHAASTMRRSGWMPTLPGK</sequence>
<feature type="domain" description="Adaptive response protein AidB N-terminal" evidence="3">
    <location>
        <begin position="90"/>
        <end position="244"/>
    </location>
</feature>
<evidence type="ECO:0000256" key="1">
    <source>
        <dbReference type="SAM" id="MobiDB-lite"/>
    </source>
</evidence>
<dbReference type="Gene3D" id="6.10.250.600">
    <property type="match status" value="1"/>
</dbReference>
<evidence type="ECO:0000313" key="4">
    <source>
        <dbReference type="EMBL" id="GFS23543.1"/>
    </source>
</evidence>
<evidence type="ECO:0000259" key="3">
    <source>
        <dbReference type="Pfam" id="PF18158"/>
    </source>
</evidence>